<dbReference type="PANTHER" id="PTHR10434:SF66">
    <property type="entry name" value="PHOSPHOLIPID_GLYCEROL ACYLTRANSFERASE DOMAIN-CONTAINING PROTEIN"/>
    <property type="match status" value="1"/>
</dbReference>
<organism evidence="6 7">
    <name type="scientific">Candidatus Terasakiella magnetica</name>
    <dbReference type="NCBI Taxonomy" id="1867952"/>
    <lineage>
        <taxon>Bacteria</taxon>
        <taxon>Pseudomonadati</taxon>
        <taxon>Pseudomonadota</taxon>
        <taxon>Alphaproteobacteria</taxon>
        <taxon>Rhodospirillales</taxon>
        <taxon>Terasakiellaceae</taxon>
        <taxon>Terasakiella</taxon>
    </lineage>
</organism>
<comment type="pathway">
    <text evidence="1">Lipid metabolism.</text>
</comment>
<evidence type="ECO:0000256" key="2">
    <source>
        <dbReference type="ARBA" id="ARBA00022679"/>
    </source>
</evidence>
<dbReference type="STRING" id="1867952.MTBPR1_30028"/>
<sequence>MLNKLNYFQRLVFTGLAFASFSLGGLLLTLTVFPAISIFSKTEEKRINRTRRMVHFCFRFFVFMLRITGILNCDVYDRERLKDDKGRLIVANHPTLLDVVFLISMLPKAQCIVKHELWDSKYLGGVMRAAGYIRNDGNPEALFEQCKQAIEQGHDIVIFPEGTRSVPGKDLKFQRGFANIAALVPCDIQPITISCLPPSLAKGQKWYEIPPKKMQFNFWVEEQLDIQAYIGHQPRSKVVRKLTRDLEQHFSGKVSHG</sequence>
<feature type="domain" description="Phospholipid/glycerol acyltransferase" evidence="5">
    <location>
        <begin position="87"/>
        <end position="196"/>
    </location>
</feature>
<dbReference type="AlphaFoldDB" id="A0A1C3RHA3"/>
<dbReference type="Proteomes" id="UP000231658">
    <property type="component" value="Unassembled WGS sequence"/>
</dbReference>
<dbReference type="SMART" id="SM00563">
    <property type="entry name" value="PlsC"/>
    <property type="match status" value="1"/>
</dbReference>
<evidence type="ECO:0000256" key="4">
    <source>
        <dbReference type="SAM" id="Phobius"/>
    </source>
</evidence>
<evidence type="ECO:0000256" key="3">
    <source>
        <dbReference type="ARBA" id="ARBA00023315"/>
    </source>
</evidence>
<keyword evidence="4" id="KW-0472">Membrane</keyword>
<keyword evidence="2 6" id="KW-0808">Transferase</keyword>
<evidence type="ECO:0000313" key="7">
    <source>
        <dbReference type="Proteomes" id="UP000231658"/>
    </source>
</evidence>
<dbReference type="EMBL" id="FLYE01000023">
    <property type="protein sequence ID" value="SCA56658.1"/>
    <property type="molecule type" value="Genomic_DNA"/>
</dbReference>
<dbReference type="InterPro" id="IPR002123">
    <property type="entry name" value="Plipid/glycerol_acylTrfase"/>
</dbReference>
<evidence type="ECO:0000256" key="1">
    <source>
        <dbReference type="ARBA" id="ARBA00005189"/>
    </source>
</evidence>
<dbReference type="GO" id="GO:0003841">
    <property type="term" value="F:1-acylglycerol-3-phosphate O-acyltransferase activity"/>
    <property type="evidence" value="ECO:0007669"/>
    <property type="project" value="TreeGrafter"/>
</dbReference>
<keyword evidence="4" id="KW-0812">Transmembrane</keyword>
<name>A0A1C3RHA3_9PROT</name>
<dbReference type="Pfam" id="PF01553">
    <property type="entry name" value="Acyltransferase"/>
    <property type="match status" value="1"/>
</dbReference>
<evidence type="ECO:0000259" key="5">
    <source>
        <dbReference type="SMART" id="SM00563"/>
    </source>
</evidence>
<protein>
    <submittedName>
        <fullName evidence="6">1-acyl-sn-glycerol-3-phosphate acyltransferase</fullName>
    </submittedName>
</protein>
<dbReference type="SUPFAM" id="SSF69593">
    <property type="entry name" value="Glycerol-3-phosphate (1)-acyltransferase"/>
    <property type="match status" value="1"/>
</dbReference>
<proteinExistence type="predicted"/>
<accession>A0A1C3RHA3</accession>
<evidence type="ECO:0000313" key="6">
    <source>
        <dbReference type="EMBL" id="SCA56658.1"/>
    </source>
</evidence>
<feature type="transmembrane region" description="Helical" evidence="4">
    <location>
        <begin position="12"/>
        <end position="33"/>
    </location>
</feature>
<keyword evidence="4" id="KW-1133">Transmembrane helix</keyword>
<keyword evidence="3 6" id="KW-0012">Acyltransferase</keyword>
<gene>
    <name evidence="6" type="ORF">MTBPR1_30028</name>
</gene>
<reference evidence="6 7" key="1">
    <citation type="submission" date="2016-07" db="EMBL/GenBank/DDBJ databases">
        <authorList>
            <person name="Lefevre C.T."/>
        </authorList>
    </citation>
    <scope>NUCLEOTIDE SEQUENCE [LARGE SCALE GENOMIC DNA]</scope>
    <source>
        <strain evidence="6">PR1</strain>
    </source>
</reference>
<dbReference type="GO" id="GO:0006654">
    <property type="term" value="P:phosphatidic acid biosynthetic process"/>
    <property type="evidence" value="ECO:0007669"/>
    <property type="project" value="TreeGrafter"/>
</dbReference>
<keyword evidence="7" id="KW-1185">Reference proteome</keyword>
<dbReference type="RefSeq" id="WP_069188749.1">
    <property type="nucleotide sequence ID" value="NZ_FLYE01000023.1"/>
</dbReference>
<dbReference type="PANTHER" id="PTHR10434">
    <property type="entry name" value="1-ACYL-SN-GLYCEROL-3-PHOSPHATE ACYLTRANSFERASE"/>
    <property type="match status" value="1"/>
</dbReference>
<dbReference type="CDD" id="cd07989">
    <property type="entry name" value="LPLAT_AGPAT-like"/>
    <property type="match status" value="1"/>
</dbReference>